<proteinExistence type="predicted"/>
<dbReference type="GO" id="GO:0016987">
    <property type="term" value="F:sigma factor activity"/>
    <property type="evidence" value="ECO:0007669"/>
    <property type="project" value="InterPro"/>
</dbReference>
<dbReference type="OrthoDB" id="2083683at2"/>
<keyword evidence="3" id="KW-1185">Reference proteome</keyword>
<sequence length="168" mass="19746">MREAVSLDWADRLIREYSDGRKELKRQADQLDRDNPNNADDLTLINGMIENMNFSLEWLETGRQPGLRRGVDKSRIYQRQYFESMDLIPDITDQIDDINEKELYMTREEKIILADIFASFSHRERQCYILHVGQRMSMGKIADEIGVSKGTVQGYIKRAEKKIKERIS</sequence>
<dbReference type="Pfam" id="PF08281">
    <property type="entry name" value="Sigma70_r4_2"/>
    <property type="match status" value="1"/>
</dbReference>
<accession>A0A419SDE7</accession>
<dbReference type="NCBIfam" id="NF005385">
    <property type="entry name" value="PRK06930.1"/>
    <property type="match status" value="1"/>
</dbReference>
<dbReference type="EMBL" id="MCHY01000013">
    <property type="protein sequence ID" value="RKD21139.1"/>
    <property type="molecule type" value="Genomic_DNA"/>
</dbReference>
<feature type="domain" description="RNA polymerase sigma factor 70 region 4 type 2" evidence="1">
    <location>
        <begin position="123"/>
        <end position="163"/>
    </location>
</feature>
<evidence type="ECO:0000313" key="2">
    <source>
        <dbReference type="EMBL" id="RKD21139.1"/>
    </source>
</evidence>
<name>A0A419SDE7_9BACL</name>
<dbReference type="Proteomes" id="UP000284219">
    <property type="component" value="Unassembled WGS sequence"/>
</dbReference>
<evidence type="ECO:0000259" key="1">
    <source>
        <dbReference type="Pfam" id="PF08281"/>
    </source>
</evidence>
<dbReference type="InterPro" id="IPR014284">
    <property type="entry name" value="RNA_pol_sigma-70_dom"/>
</dbReference>
<dbReference type="GO" id="GO:0003677">
    <property type="term" value="F:DNA binding"/>
    <property type="evidence" value="ECO:0007669"/>
    <property type="project" value="InterPro"/>
</dbReference>
<comment type="caution">
    <text evidence="2">The sequence shown here is derived from an EMBL/GenBank/DDBJ whole genome shotgun (WGS) entry which is preliminary data.</text>
</comment>
<dbReference type="InterPro" id="IPR013249">
    <property type="entry name" value="RNA_pol_sigma70_r4_t2"/>
</dbReference>
<organism evidence="2 3">
    <name type="scientific">Ammoniphilus oxalaticus</name>
    <dbReference type="NCBI Taxonomy" id="66863"/>
    <lineage>
        <taxon>Bacteria</taxon>
        <taxon>Bacillati</taxon>
        <taxon>Bacillota</taxon>
        <taxon>Bacilli</taxon>
        <taxon>Bacillales</taxon>
        <taxon>Paenibacillaceae</taxon>
        <taxon>Aneurinibacillus group</taxon>
        <taxon>Ammoniphilus</taxon>
    </lineage>
</organism>
<dbReference type="InterPro" id="IPR013324">
    <property type="entry name" value="RNA_pol_sigma_r3/r4-like"/>
</dbReference>
<protein>
    <submittedName>
        <fullName evidence="2">RNA polymerase subunit sigma-70</fullName>
    </submittedName>
</protein>
<dbReference type="Gene3D" id="1.10.10.10">
    <property type="entry name" value="Winged helix-like DNA-binding domain superfamily/Winged helix DNA-binding domain"/>
    <property type="match status" value="1"/>
</dbReference>
<dbReference type="AlphaFoldDB" id="A0A419SDE7"/>
<evidence type="ECO:0000313" key="3">
    <source>
        <dbReference type="Proteomes" id="UP000284219"/>
    </source>
</evidence>
<dbReference type="NCBIfam" id="TIGR02937">
    <property type="entry name" value="sigma70-ECF"/>
    <property type="match status" value="1"/>
</dbReference>
<dbReference type="GO" id="GO:0006352">
    <property type="term" value="P:DNA-templated transcription initiation"/>
    <property type="evidence" value="ECO:0007669"/>
    <property type="project" value="InterPro"/>
</dbReference>
<dbReference type="SUPFAM" id="SSF88659">
    <property type="entry name" value="Sigma3 and sigma4 domains of RNA polymerase sigma factors"/>
    <property type="match status" value="1"/>
</dbReference>
<dbReference type="CDD" id="cd06171">
    <property type="entry name" value="Sigma70_r4"/>
    <property type="match status" value="1"/>
</dbReference>
<reference evidence="2 3" key="1">
    <citation type="submission" date="2016-08" db="EMBL/GenBank/DDBJ databases">
        <title>Novel Firmicute Genomes.</title>
        <authorList>
            <person name="Poppleton D.I."/>
            <person name="Gribaldo S."/>
        </authorList>
    </citation>
    <scope>NUCLEOTIDE SEQUENCE [LARGE SCALE GENOMIC DNA]</scope>
    <source>
        <strain evidence="2 3">RAOx-1</strain>
    </source>
</reference>
<dbReference type="InterPro" id="IPR036388">
    <property type="entry name" value="WH-like_DNA-bd_sf"/>
</dbReference>
<gene>
    <name evidence="2" type="ORF">BEP19_14920</name>
</gene>